<keyword evidence="3" id="KW-1185">Reference proteome</keyword>
<evidence type="ECO:0000313" key="2">
    <source>
        <dbReference type="EMBL" id="EGP84561.1"/>
    </source>
</evidence>
<dbReference type="Proteomes" id="UP000008062">
    <property type="component" value="Chromosome 9"/>
</dbReference>
<accession>F9XKC9</accession>
<feature type="compositionally biased region" description="Polar residues" evidence="1">
    <location>
        <begin position="26"/>
        <end position="40"/>
    </location>
</feature>
<dbReference type="AlphaFoldDB" id="F9XKC9"/>
<dbReference type="EMBL" id="CM001204">
    <property type="protein sequence ID" value="EGP84561.1"/>
    <property type="molecule type" value="Genomic_DNA"/>
</dbReference>
<gene>
    <name evidence="2" type="ORF">MYCGRDRAFT_105802</name>
</gene>
<proteinExistence type="predicted"/>
<dbReference type="KEGG" id="ztr:MYCGRDRAFT_105802"/>
<evidence type="ECO:0000313" key="3">
    <source>
        <dbReference type="Proteomes" id="UP000008062"/>
    </source>
</evidence>
<dbReference type="RefSeq" id="XP_003849585.1">
    <property type="nucleotide sequence ID" value="XM_003849537.1"/>
</dbReference>
<protein>
    <submittedName>
        <fullName evidence="2">Uncharacterized protein</fullName>
    </submittedName>
</protein>
<evidence type="ECO:0000256" key="1">
    <source>
        <dbReference type="SAM" id="MobiDB-lite"/>
    </source>
</evidence>
<feature type="region of interest" description="Disordered" evidence="1">
    <location>
        <begin position="1"/>
        <end position="40"/>
    </location>
</feature>
<feature type="compositionally biased region" description="Basic and acidic residues" evidence="1">
    <location>
        <begin position="1"/>
        <end position="24"/>
    </location>
</feature>
<dbReference type="HOGENOM" id="CLU_2252194_0_0_1"/>
<sequence length="104" mass="11601">MIPCEKHEHASSHRSADRQLRVVKQDSPSSQRCSRDASGSSMCMCCHRICDQPESHADTGPRCQDAGYWQSRTKLAYLDCPAKPALVRHKETKGGDRFGGEQDP</sequence>
<reference evidence="2 3" key="1">
    <citation type="journal article" date="2011" name="PLoS Genet.">
        <title>Finished genome of the fungal wheat pathogen Mycosphaerella graminicola reveals dispensome structure, chromosome plasticity, and stealth pathogenesis.</title>
        <authorList>
            <person name="Goodwin S.B."/>
            <person name="Ben M'barek S."/>
            <person name="Dhillon B."/>
            <person name="Wittenberg A.H.J."/>
            <person name="Crane C.F."/>
            <person name="Hane J.K."/>
            <person name="Foster A.J."/>
            <person name="Van der Lee T.A.J."/>
            <person name="Grimwood J."/>
            <person name="Aerts A."/>
            <person name="Antoniw J."/>
            <person name="Bailey A."/>
            <person name="Bluhm B."/>
            <person name="Bowler J."/>
            <person name="Bristow J."/>
            <person name="van der Burgt A."/>
            <person name="Canto-Canche B."/>
            <person name="Churchill A.C.L."/>
            <person name="Conde-Ferraez L."/>
            <person name="Cools H.J."/>
            <person name="Coutinho P.M."/>
            <person name="Csukai M."/>
            <person name="Dehal P."/>
            <person name="De Wit P."/>
            <person name="Donzelli B."/>
            <person name="van de Geest H.C."/>
            <person name="van Ham R.C.H.J."/>
            <person name="Hammond-Kosack K.E."/>
            <person name="Henrissat B."/>
            <person name="Kilian A."/>
            <person name="Kobayashi A.K."/>
            <person name="Koopmann E."/>
            <person name="Kourmpetis Y."/>
            <person name="Kuzniar A."/>
            <person name="Lindquist E."/>
            <person name="Lombard V."/>
            <person name="Maliepaard C."/>
            <person name="Martins N."/>
            <person name="Mehrabi R."/>
            <person name="Nap J.P.H."/>
            <person name="Ponomarenko A."/>
            <person name="Rudd J.J."/>
            <person name="Salamov A."/>
            <person name="Schmutz J."/>
            <person name="Schouten H.J."/>
            <person name="Shapiro H."/>
            <person name="Stergiopoulos I."/>
            <person name="Torriani S.F.F."/>
            <person name="Tu H."/>
            <person name="de Vries R.P."/>
            <person name="Waalwijk C."/>
            <person name="Ware S.B."/>
            <person name="Wiebenga A."/>
            <person name="Zwiers L.-H."/>
            <person name="Oliver R.P."/>
            <person name="Grigoriev I.V."/>
            <person name="Kema G.H.J."/>
        </authorList>
    </citation>
    <scope>NUCLEOTIDE SEQUENCE [LARGE SCALE GENOMIC DNA]</scope>
    <source>
        <strain evidence="3">CBS 115943 / IPO323</strain>
    </source>
</reference>
<dbReference type="GeneID" id="13402382"/>
<name>F9XKC9_ZYMTI</name>
<dbReference type="InParanoid" id="F9XKC9"/>
<organism evidence="2 3">
    <name type="scientific">Zymoseptoria tritici (strain CBS 115943 / IPO323)</name>
    <name type="common">Speckled leaf blotch fungus</name>
    <name type="synonym">Septoria tritici</name>
    <dbReference type="NCBI Taxonomy" id="336722"/>
    <lineage>
        <taxon>Eukaryota</taxon>
        <taxon>Fungi</taxon>
        <taxon>Dikarya</taxon>
        <taxon>Ascomycota</taxon>
        <taxon>Pezizomycotina</taxon>
        <taxon>Dothideomycetes</taxon>
        <taxon>Dothideomycetidae</taxon>
        <taxon>Mycosphaerellales</taxon>
        <taxon>Mycosphaerellaceae</taxon>
        <taxon>Zymoseptoria</taxon>
    </lineage>
</organism>